<name>A0A2T4DUQ3_9BACT</name>
<dbReference type="Pfam" id="PF18962">
    <property type="entry name" value="Por_Secre_tail"/>
    <property type="match status" value="1"/>
</dbReference>
<proteinExistence type="predicted"/>
<dbReference type="Pfam" id="PF13517">
    <property type="entry name" value="FG-GAP_3"/>
    <property type="match status" value="1"/>
</dbReference>
<evidence type="ECO:0000256" key="2">
    <source>
        <dbReference type="SAM" id="SignalP"/>
    </source>
</evidence>
<dbReference type="NCBIfam" id="TIGR04183">
    <property type="entry name" value="Por_Secre_tail"/>
    <property type="match status" value="1"/>
</dbReference>
<evidence type="ECO:0000256" key="1">
    <source>
        <dbReference type="ARBA" id="ARBA00022729"/>
    </source>
</evidence>
<accession>A0A2T4DUQ3</accession>
<dbReference type="Proteomes" id="UP000240608">
    <property type="component" value="Unassembled WGS sequence"/>
</dbReference>
<feature type="chain" id="PRO_5015735856" description="Secretion system C-terminal sorting domain-containing protein" evidence="2">
    <location>
        <begin position="20"/>
        <end position="730"/>
    </location>
</feature>
<dbReference type="InterPro" id="IPR028994">
    <property type="entry name" value="Integrin_alpha_N"/>
</dbReference>
<feature type="signal peptide" evidence="2">
    <location>
        <begin position="1"/>
        <end position="19"/>
    </location>
</feature>
<evidence type="ECO:0000313" key="5">
    <source>
        <dbReference type="Proteomes" id="UP000240608"/>
    </source>
</evidence>
<comment type="caution">
    <text evidence="4">The sequence shown here is derived from an EMBL/GenBank/DDBJ whole genome shotgun (WGS) entry which is preliminary data.</text>
</comment>
<dbReference type="InterPro" id="IPR013517">
    <property type="entry name" value="FG-GAP"/>
</dbReference>
<dbReference type="PANTHER" id="PTHR44103">
    <property type="entry name" value="PROPROTEIN CONVERTASE P"/>
    <property type="match status" value="1"/>
</dbReference>
<keyword evidence="1 2" id="KW-0732">Signal</keyword>
<dbReference type="SUPFAM" id="SSF69318">
    <property type="entry name" value="Integrin alpha N-terminal domain"/>
    <property type="match status" value="2"/>
</dbReference>
<reference evidence="4 5" key="1">
    <citation type="submission" date="2018-03" db="EMBL/GenBank/DDBJ databases">
        <title>Cross-interface Injection: A General Nanoliter Liquid Handling Method Applied to Single Cells Genome Amplification Automated Nanoliter Liquid Handling Applied to Single Cell Multiple Displacement Amplification.</title>
        <authorList>
            <person name="Yun J."/>
            <person name="Xu P."/>
            <person name="Xu J."/>
            <person name="Dai X."/>
            <person name="Wang Y."/>
            <person name="Zheng X."/>
            <person name="Cao C."/>
            <person name="Yi Q."/>
            <person name="Zhu Y."/>
            <person name="Wang L."/>
            <person name="Dong Z."/>
            <person name="Huang Y."/>
            <person name="Huang L."/>
            <person name="Du W."/>
        </authorList>
    </citation>
    <scope>NUCLEOTIDE SEQUENCE [LARGE SCALE GENOMIC DNA]</scope>
    <source>
        <strain evidence="4 5">Z-D1-2</strain>
    </source>
</reference>
<dbReference type="InterPro" id="IPR026444">
    <property type="entry name" value="Secre_tail"/>
</dbReference>
<evidence type="ECO:0000313" key="4">
    <source>
        <dbReference type="EMBL" id="PTB97555.1"/>
    </source>
</evidence>
<feature type="domain" description="Secretion system C-terminal sorting" evidence="3">
    <location>
        <begin position="657"/>
        <end position="729"/>
    </location>
</feature>
<dbReference type="Gene3D" id="2.130.10.130">
    <property type="entry name" value="Integrin alpha, N-terminal"/>
    <property type="match status" value="1"/>
</dbReference>
<gene>
    <name evidence="4" type="ORF">C9994_02405</name>
</gene>
<dbReference type="AlphaFoldDB" id="A0A2T4DUQ3"/>
<dbReference type="EMBL" id="PYVU01000011">
    <property type="protein sequence ID" value="PTB97555.1"/>
    <property type="molecule type" value="Genomic_DNA"/>
</dbReference>
<organism evidence="4 5">
    <name type="scientific">Marivirga lumbricoides</name>
    <dbReference type="NCBI Taxonomy" id="1046115"/>
    <lineage>
        <taxon>Bacteria</taxon>
        <taxon>Pseudomonadati</taxon>
        <taxon>Bacteroidota</taxon>
        <taxon>Cytophagia</taxon>
        <taxon>Cytophagales</taxon>
        <taxon>Marivirgaceae</taxon>
        <taxon>Marivirga</taxon>
    </lineage>
</organism>
<evidence type="ECO:0000259" key="3">
    <source>
        <dbReference type="Pfam" id="PF18962"/>
    </source>
</evidence>
<dbReference type="PANTHER" id="PTHR44103:SF1">
    <property type="entry name" value="PROPROTEIN CONVERTASE P"/>
    <property type="match status" value="1"/>
</dbReference>
<sequence length="730" mass="81086">MRILFILSFLLVNSISAIAQWNFQSFEGIPVRDQDSQQKLFPWAGGLNGVQYSQVDLNNDGLKDIVAFDRSSGRKMCFLRRNNGYEYSLAYEAYLPQQISNFLIMKDYNQDGKNDIFTAGNLGITVFKNTSTGILPTWEKVIDFIPYESLSGNTVNLQVNFNDYPFIADIDGDGDLDIFNFNFSGLESKIIFYKNESIETTGTADINNYRIVNNNWGEVEDCDCGVFAFSGEECNTGLGLSLARAQARHAGGKSILIHDVDEDGSFELITSHEECKELYAFLNSQTTGTSPIYNSFTSSFPSAENPANFNFYPNSMLIDYNLDGTDELIVSPNLEANFGTPVDFVNSNWLYEVNADGYELTTKSFLQEEMIEWGALTSPAFYDYDADGDLDLFIAYTHLNEAENLYSAIAYYENTGNAENPSFQLVTDNFLNIRSIGMANMVMQWLDIDQDGAIDLSLQGTIDNSNRLFFLYNNGGSFNISERQLITDAAIGFGFSVHLADVTGSTSPDLLVGKSSGGLILYENVGSGRNPSFNQVNNQYLGISDDFFRSALNVYVDDLNNDGNKDLIASDLSGRMRIYNDVKNNEGDFDTLQLYNPLSSGFEAFDFGKRNILTTARLFNDDYPSLVMGSISGGVRVFRNIEEFPVSETADEKIFIVYPNPSASGILNITNNQNISVSVTSADGKRILNNIFVSANQPQTIDLSTLASGLYFVGARFSDGSRVVRKVIIK</sequence>
<protein>
    <recommendedName>
        <fullName evidence="3">Secretion system C-terminal sorting domain-containing protein</fullName>
    </recommendedName>
</protein>